<keyword evidence="2" id="KW-0547">Nucleotide-binding</keyword>
<dbReference type="CDD" id="cd01669">
    <property type="entry name" value="TGS_MJ1332_like"/>
    <property type="match status" value="1"/>
</dbReference>
<dbReference type="Gene3D" id="3.40.50.300">
    <property type="entry name" value="P-loop containing nucleotide triphosphate hydrolases"/>
    <property type="match status" value="1"/>
</dbReference>
<dbReference type="GO" id="GO:0005525">
    <property type="term" value="F:GTP binding"/>
    <property type="evidence" value="ECO:0007669"/>
    <property type="project" value="InterPro"/>
</dbReference>
<evidence type="ECO:0000313" key="5">
    <source>
        <dbReference type="Proteomes" id="UP000831768"/>
    </source>
</evidence>
<dbReference type="PRINTS" id="PR00326">
    <property type="entry name" value="GTP1OBG"/>
</dbReference>
<organism evidence="4 5">
    <name type="scientific">Halocatena salina</name>
    <dbReference type="NCBI Taxonomy" id="2934340"/>
    <lineage>
        <taxon>Archaea</taxon>
        <taxon>Methanobacteriati</taxon>
        <taxon>Methanobacteriota</taxon>
        <taxon>Stenosarchaea group</taxon>
        <taxon>Halobacteria</taxon>
        <taxon>Halobacteriales</taxon>
        <taxon>Natronomonadaceae</taxon>
        <taxon>Halocatena</taxon>
    </lineage>
</organism>
<dbReference type="InterPro" id="IPR013646">
    <property type="entry name" value="YGR210-like_G4"/>
</dbReference>
<dbReference type="GO" id="GO:0005737">
    <property type="term" value="C:cytoplasm"/>
    <property type="evidence" value="ECO:0007669"/>
    <property type="project" value="TreeGrafter"/>
</dbReference>
<dbReference type="PROSITE" id="PS51710">
    <property type="entry name" value="G_OBG"/>
    <property type="match status" value="1"/>
</dbReference>
<dbReference type="InterPro" id="IPR012676">
    <property type="entry name" value="TGS-like"/>
</dbReference>
<dbReference type="InterPro" id="IPR031167">
    <property type="entry name" value="G_OBG"/>
</dbReference>
<dbReference type="CDD" id="cd01899">
    <property type="entry name" value="Ygr210"/>
    <property type="match status" value="1"/>
</dbReference>
<evidence type="ECO:0000256" key="2">
    <source>
        <dbReference type="ARBA" id="ARBA00022741"/>
    </source>
</evidence>
<dbReference type="FunFam" id="3.10.20.30:FF:000002">
    <property type="entry name" value="GTP pyrophosphokinase (RelA/SpoT)"/>
    <property type="match status" value="1"/>
</dbReference>
<accession>A0A8T9ZYQ5</accession>
<dbReference type="Pfam" id="PF08438">
    <property type="entry name" value="YGR210-like_G4"/>
    <property type="match status" value="1"/>
</dbReference>
<dbReference type="InterPro" id="IPR006073">
    <property type="entry name" value="GTP-bd"/>
</dbReference>
<dbReference type="SUPFAM" id="SSF52540">
    <property type="entry name" value="P-loop containing nucleoside triphosphate hydrolases"/>
    <property type="match status" value="1"/>
</dbReference>
<dbReference type="GO" id="GO:0016887">
    <property type="term" value="F:ATP hydrolysis activity"/>
    <property type="evidence" value="ECO:0007669"/>
    <property type="project" value="TreeGrafter"/>
</dbReference>
<dbReference type="PANTHER" id="PTHR23305:SF1">
    <property type="entry name" value="OBG-TYPE G DOMAIN-CONTAINING PROTEIN"/>
    <property type="match status" value="1"/>
</dbReference>
<dbReference type="Gene3D" id="1.10.8.470">
    <property type="match status" value="1"/>
</dbReference>
<dbReference type="Proteomes" id="UP000831768">
    <property type="component" value="Chromosome"/>
</dbReference>
<dbReference type="InterPro" id="IPR012675">
    <property type="entry name" value="Beta-grasp_dom_sf"/>
</dbReference>
<dbReference type="Gene3D" id="3.10.20.30">
    <property type="match status" value="1"/>
</dbReference>
<evidence type="ECO:0000256" key="1">
    <source>
        <dbReference type="ARBA" id="ARBA00007476"/>
    </source>
</evidence>
<dbReference type="PANTHER" id="PTHR23305">
    <property type="entry name" value="OBG GTPASE FAMILY"/>
    <property type="match status" value="1"/>
</dbReference>
<protein>
    <submittedName>
        <fullName evidence="4">Redox-regulated ATPase YchF</fullName>
    </submittedName>
</protein>
<dbReference type="NCBIfam" id="NF007171">
    <property type="entry name" value="PRK09602.1"/>
    <property type="match status" value="1"/>
</dbReference>
<feature type="domain" description="OBG-type G" evidence="3">
    <location>
        <begin position="6"/>
        <end position="270"/>
    </location>
</feature>
<dbReference type="Pfam" id="PF01926">
    <property type="entry name" value="MMR_HSR1"/>
    <property type="match status" value="1"/>
</dbReference>
<keyword evidence="5" id="KW-1185">Reference proteome</keyword>
<dbReference type="GeneID" id="71927884"/>
<dbReference type="SUPFAM" id="SSF81271">
    <property type="entry name" value="TGS-like"/>
    <property type="match status" value="1"/>
</dbReference>
<dbReference type="AlphaFoldDB" id="A0A8T9ZYQ5"/>
<gene>
    <name evidence="4" type="ORF">MW046_07515</name>
</gene>
<evidence type="ECO:0000259" key="3">
    <source>
        <dbReference type="PROSITE" id="PS51710"/>
    </source>
</evidence>
<evidence type="ECO:0000313" key="4">
    <source>
        <dbReference type="EMBL" id="UPM41835.1"/>
    </source>
</evidence>
<proteinExistence type="inferred from homology"/>
<name>A0A8T9ZYQ5_9EURY</name>
<comment type="similarity">
    <text evidence="1">Belongs to the RelA/SpoT family.</text>
</comment>
<reference evidence="4" key="1">
    <citation type="submission" date="2022-04" db="EMBL/GenBank/DDBJ databases">
        <title>Halocatena sp. nov., isolated from a salt lake.</title>
        <authorList>
            <person name="Cui H.-L."/>
        </authorList>
    </citation>
    <scope>NUCLEOTIDE SEQUENCE</scope>
    <source>
        <strain evidence="4">AD-1</strain>
    </source>
</reference>
<dbReference type="EMBL" id="CP096019">
    <property type="protein sequence ID" value="UPM41835.1"/>
    <property type="molecule type" value="Genomic_DNA"/>
</dbReference>
<sequence length="396" mass="42902">MTAGSLSLALAGKPNAGKSTFFRAATLADVEIGNYPFTTIDANRGVTHVRTDCPCLDREQRCDSENCHNGIRFVPVELLDVAGLVPGAHEGRGLGNQFLDALSNADAVLNVVDASGGTNAEGEPVEVGAYDPVRDVDFVREEMDLWLAGIVDRNWETVERQSRSPDFNLEDALTELLTGFGASEPSVAATLRNVTYPDDPRSWTDEDRERLARELRARTKPILVVGNKADIADTEAIDRLRDVASDVVPTTAEGELALRQASDAGAIEYEPGNPDFAVVGDLTAEQQEGLERIRSVMNDWDGTGVQRALNTAVYDHLDYITVYPVQNETNWTDGQDTVLPDAVLLPQGATPVDLAYAVHSDIGDGYLHAVDARDGRRVSDDHELSEGDVIKVVSTN</sequence>
<dbReference type="InterPro" id="IPR027417">
    <property type="entry name" value="P-loop_NTPase"/>
</dbReference>
<dbReference type="KEGG" id="haad:MW046_07515"/>
<dbReference type="InterPro" id="IPR004095">
    <property type="entry name" value="TGS"/>
</dbReference>
<dbReference type="RefSeq" id="WP_247992515.1">
    <property type="nucleotide sequence ID" value="NZ_CP096019.1"/>
</dbReference>
<dbReference type="Pfam" id="PF02824">
    <property type="entry name" value="TGS"/>
    <property type="match status" value="1"/>
</dbReference>